<keyword evidence="2" id="KW-0560">Oxidoreductase</keyword>
<accession>A0A9W8R1Q9</accession>
<evidence type="ECO:0000313" key="6">
    <source>
        <dbReference type="Proteomes" id="UP001152087"/>
    </source>
</evidence>
<evidence type="ECO:0000256" key="2">
    <source>
        <dbReference type="ARBA" id="ARBA00023002"/>
    </source>
</evidence>
<evidence type="ECO:0000256" key="4">
    <source>
        <dbReference type="SAM" id="Phobius"/>
    </source>
</evidence>
<evidence type="ECO:0000313" key="5">
    <source>
        <dbReference type="EMBL" id="KAJ4182424.1"/>
    </source>
</evidence>
<keyword evidence="4" id="KW-0472">Membrane</keyword>
<keyword evidence="4" id="KW-1133">Transmembrane helix</keyword>
<dbReference type="EMBL" id="JAOQAV010000035">
    <property type="protein sequence ID" value="KAJ4182424.1"/>
    <property type="molecule type" value="Genomic_DNA"/>
</dbReference>
<dbReference type="AlphaFoldDB" id="A0A9W8R1Q9"/>
<dbReference type="SUPFAM" id="SSF51905">
    <property type="entry name" value="FAD/NAD(P)-binding domain"/>
    <property type="match status" value="1"/>
</dbReference>
<keyword evidence="4" id="KW-0812">Transmembrane</keyword>
<keyword evidence="6" id="KW-1185">Reference proteome</keyword>
<dbReference type="PANTHER" id="PTHR13789:SF236">
    <property type="entry name" value="MONOOXYGENASE, PUTATIVE (AFU_ORTHOLOGUE AFUA_6G12060)-RELATED"/>
    <property type="match status" value="1"/>
</dbReference>
<dbReference type="Pfam" id="PF13450">
    <property type="entry name" value="NAD_binding_8"/>
    <property type="match status" value="1"/>
</dbReference>
<sequence length="190" mass="20911">MVAVPNTFNSVEPIKRYPSSGLSILIVGGGIAGLGMAIEGSRKGHDVRVIDRRPNFEDYGDLIGIGDSVLKTMKNWPGFLDACYESLFPKEYHAYKFDSSFISKLGEGLGMCPSLFHSLLHQYTIHLSIPIRYAAKAVDYFETDDHAGVVGTPFENMNTPPGHIFKLWTVSELLGLAERGEKIVDDGGWS</sequence>
<feature type="transmembrane region" description="Helical" evidence="4">
    <location>
        <begin position="20"/>
        <end position="38"/>
    </location>
</feature>
<comment type="similarity">
    <text evidence="1">Belongs to the paxM FAD-dependent monooxygenase family.</text>
</comment>
<organism evidence="5 6">
    <name type="scientific">Fusarium falciforme</name>
    <dbReference type="NCBI Taxonomy" id="195108"/>
    <lineage>
        <taxon>Eukaryota</taxon>
        <taxon>Fungi</taxon>
        <taxon>Dikarya</taxon>
        <taxon>Ascomycota</taxon>
        <taxon>Pezizomycotina</taxon>
        <taxon>Sordariomycetes</taxon>
        <taxon>Hypocreomycetidae</taxon>
        <taxon>Hypocreales</taxon>
        <taxon>Nectriaceae</taxon>
        <taxon>Fusarium</taxon>
        <taxon>Fusarium solani species complex</taxon>
    </lineage>
</organism>
<dbReference type="Proteomes" id="UP001152087">
    <property type="component" value="Unassembled WGS sequence"/>
</dbReference>
<evidence type="ECO:0000256" key="3">
    <source>
        <dbReference type="ARBA" id="ARBA00023033"/>
    </source>
</evidence>
<reference evidence="5" key="1">
    <citation type="submission" date="2022-09" db="EMBL/GenBank/DDBJ databases">
        <title>Fusarium specimens isolated from Avocado Roots.</title>
        <authorList>
            <person name="Stajich J."/>
            <person name="Roper C."/>
            <person name="Heimlech-Rivalta G."/>
        </authorList>
    </citation>
    <scope>NUCLEOTIDE SEQUENCE</scope>
    <source>
        <strain evidence="5">A02</strain>
    </source>
</reference>
<name>A0A9W8R1Q9_9HYPO</name>
<dbReference type="GO" id="GO:0004497">
    <property type="term" value="F:monooxygenase activity"/>
    <property type="evidence" value="ECO:0007669"/>
    <property type="project" value="UniProtKB-KW"/>
</dbReference>
<protein>
    <submittedName>
        <fullName evidence="5">Uncharacterized protein</fullName>
    </submittedName>
</protein>
<dbReference type="Gene3D" id="3.50.50.60">
    <property type="entry name" value="FAD/NAD(P)-binding domain"/>
    <property type="match status" value="1"/>
</dbReference>
<comment type="caution">
    <text evidence="5">The sequence shown here is derived from an EMBL/GenBank/DDBJ whole genome shotgun (WGS) entry which is preliminary data.</text>
</comment>
<dbReference type="InterPro" id="IPR050493">
    <property type="entry name" value="FAD-dep_Monooxygenase_BioMet"/>
</dbReference>
<gene>
    <name evidence="5" type="ORF">NW755_010474</name>
</gene>
<keyword evidence="3" id="KW-0503">Monooxygenase</keyword>
<dbReference type="InterPro" id="IPR036188">
    <property type="entry name" value="FAD/NAD-bd_sf"/>
</dbReference>
<dbReference type="PANTHER" id="PTHR13789">
    <property type="entry name" value="MONOOXYGENASE"/>
    <property type="match status" value="1"/>
</dbReference>
<proteinExistence type="inferred from homology"/>
<evidence type="ECO:0000256" key="1">
    <source>
        <dbReference type="ARBA" id="ARBA00007992"/>
    </source>
</evidence>